<evidence type="ECO:0000313" key="3">
    <source>
        <dbReference type="Proteomes" id="UP000243579"/>
    </source>
</evidence>
<keyword evidence="1" id="KW-0812">Transmembrane</keyword>
<dbReference type="OrthoDB" id="66462at2759"/>
<feature type="transmembrane region" description="Helical" evidence="1">
    <location>
        <begin position="116"/>
        <end position="137"/>
    </location>
</feature>
<keyword evidence="1" id="KW-1133">Transmembrane helix</keyword>
<name>A0A1V9YQD0_ACHHY</name>
<organism evidence="2 3">
    <name type="scientific">Achlya hypogyna</name>
    <name type="common">Oomycete</name>
    <name type="synonym">Protoachlya hypogyna</name>
    <dbReference type="NCBI Taxonomy" id="1202772"/>
    <lineage>
        <taxon>Eukaryota</taxon>
        <taxon>Sar</taxon>
        <taxon>Stramenopiles</taxon>
        <taxon>Oomycota</taxon>
        <taxon>Saprolegniomycetes</taxon>
        <taxon>Saprolegniales</taxon>
        <taxon>Achlyaceae</taxon>
        <taxon>Achlya</taxon>
    </lineage>
</organism>
<keyword evidence="1" id="KW-0472">Membrane</keyword>
<keyword evidence="3" id="KW-1185">Reference proteome</keyword>
<protein>
    <recommendedName>
        <fullName evidence="4">Transmembrane protein</fullName>
    </recommendedName>
</protein>
<proteinExistence type="predicted"/>
<feature type="transmembrane region" description="Helical" evidence="1">
    <location>
        <begin position="89"/>
        <end position="109"/>
    </location>
</feature>
<evidence type="ECO:0000313" key="2">
    <source>
        <dbReference type="EMBL" id="OQR87847.1"/>
    </source>
</evidence>
<reference evidence="2 3" key="1">
    <citation type="journal article" date="2014" name="Genome Biol. Evol.">
        <title>The secreted proteins of Achlya hypogyna and Thraustotheca clavata identify the ancestral oomycete secretome and reveal gene acquisitions by horizontal gene transfer.</title>
        <authorList>
            <person name="Misner I."/>
            <person name="Blouin N."/>
            <person name="Leonard G."/>
            <person name="Richards T.A."/>
            <person name="Lane C.E."/>
        </authorList>
    </citation>
    <scope>NUCLEOTIDE SEQUENCE [LARGE SCALE GENOMIC DNA]</scope>
    <source>
        <strain evidence="2 3">ATCC 48635</strain>
    </source>
</reference>
<dbReference type="AlphaFoldDB" id="A0A1V9YQD0"/>
<dbReference type="EMBL" id="JNBR01001422">
    <property type="protein sequence ID" value="OQR87847.1"/>
    <property type="molecule type" value="Genomic_DNA"/>
</dbReference>
<feature type="transmembrane region" description="Helical" evidence="1">
    <location>
        <begin position="21"/>
        <end position="43"/>
    </location>
</feature>
<comment type="caution">
    <text evidence="2">The sequence shown here is derived from an EMBL/GenBank/DDBJ whole genome shotgun (WGS) entry which is preliminary data.</text>
</comment>
<gene>
    <name evidence="2" type="ORF">ACHHYP_08002</name>
</gene>
<evidence type="ECO:0008006" key="4">
    <source>
        <dbReference type="Google" id="ProtNLM"/>
    </source>
</evidence>
<dbReference type="Proteomes" id="UP000243579">
    <property type="component" value="Unassembled WGS sequence"/>
</dbReference>
<feature type="transmembrane region" description="Helical" evidence="1">
    <location>
        <begin position="168"/>
        <end position="187"/>
    </location>
</feature>
<accession>A0A1V9YQD0</accession>
<sequence>MSLLDATADFVEHCAASRRRIVALAAANFLATIAVNAVGLAFVDSVSIADPPLLPDVRFGYTPLELHDAYVAMGPTARRNYLAFELVDILTYIPSYVLFISALLHAAYAKLGAVSLLTYLPFFTGLCDVLENLAQMYTALDFADRASLGNMNWLLAAYTGTVANQFKWIALVVSLIVLLVTGVRALVAKPPSHTKTA</sequence>
<evidence type="ECO:0000256" key="1">
    <source>
        <dbReference type="SAM" id="Phobius"/>
    </source>
</evidence>